<keyword evidence="2" id="KW-0695">RNA-directed DNA polymerase</keyword>
<keyword evidence="2" id="KW-0548">Nucleotidyltransferase</keyword>
<dbReference type="Gene3D" id="2.40.70.10">
    <property type="entry name" value="Acid Proteases"/>
    <property type="match status" value="1"/>
</dbReference>
<protein>
    <submittedName>
        <fullName evidence="2">Reverse transcriptase domain-containing protein</fullName>
    </submittedName>
</protein>
<keyword evidence="3" id="KW-1185">Reference proteome</keyword>
<dbReference type="InterPro" id="IPR005162">
    <property type="entry name" value="Retrotrans_gag_dom"/>
</dbReference>
<evidence type="ECO:0000313" key="2">
    <source>
        <dbReference type="EMBL" id="GJU02985.1"/>
    </source>
</evidence>
<reference evidence="2" key="2">
    <citation type="submission" date="2022-01" db="EMBL/GenBank/DDBJ databases">
        <authorList>
            <person name="Yamashiro T."/>
            <person name="Shiraishi A."/>
            <person name="Satake H."/>
            <person name="Nakayama K."/>
        </authorList>
    </citation>
    <scope>NUCLEOTIDE SEQUENCE</scope>
</reference>
<evidence type="ECO:0000259" key="1">
    <source>
        <dbReference type="Pfam" id="PF03732"/>
    </source>
</evidence>
<reference evidence="2" key="1">
    <citation type="journal article" date="2022" name="Int. J. Mol. Sci.">
        <title>Draft Genome of Tanacetum Coccineum: Genomic Comparison of Closely Related Tanacetum-Family Plants.</title>
        <authorList>
            <person name="Yamashiro T."/>
            <person name="Shiraishi A."/>
            <person name="Nakayama K."/>
            <person name="Satake H."/>
        </authorList>
    </citation>
    <scope>NUCLEOTIDE SEQUENCE</scope>
</reference>
<dbReference type="PANTHER" id="PTHR33223:SF11">
    <property type="entry name" value="ELEMENT PROTEIN, PUTATIVE-RELATED"/>
    <property type="match status" value="1"/>
</dbReference>
<dbReference type="PANTHER" id="PTHR33223">
    <property type="entry name" value="CCHC-TYPE DOMAIN-CONTAINING PROTEIN"/>
    <property type="match status" value="1"/>
</dbReference>
<gene>
    <name evidence="2" type="ORF">Tco_1113323</name>
</gene>
<comment type="caution">
    <text evidence="2">The sequence shown here is derived from an EMBL/GenBank/DDBJ whole genome shotgun (WGS) entry which is preliminary data.</text>
</comment>
<sequence length="280" mass="31959">RSILTWDDLVSKFINHFFPPSKTTNLRNEISNFQQRFDESFYDAWDRFKDLLRACPHHGFTELHQLDTFYNGLNPSDQDSLNSAAGGNLLERSTQGVLRIIENMTSAMTTMFKQHQVIPTPASLKAVEESCVTCVSFSKNTAIFFVYGITPKHTIANLKDEPKVHPVGCEMLKALPSLSNKEKLLQVSRGCSKYDRRLAPANKTMFTFLADFVIVDYESDPRVPLILGRPFLRTAHALIDVYEEELILRDSEERLILNMKHGTSSYSNKHQIESINIVEN</sequence>
<organism evidence="2 3">
    <name type="scientific">Tanacetum coccineum</name>
    <dbReference type="NCBI Taxonomy" id="301880"/>
    <lineage>
        <taxon>Eukaryota</taxon>
        <taxon>Viridiplantae</taxon>
        <taxon>Streptophyta</taxon>
        <taxon>Embryophyta</taxon>
        <taxon>Tracheophyta</taxon>
        <taxon>Spermatophyta</taxon>
        <taxon>Magnoliopsida</taxon>
        <taxon>eudicotyledons</taxon>
        <taxon>Gunneridae</taxon>
        <taxon>Pentapetalae</taxon>
        <taxon>asterids</taxon>
        <taxon>campanulids</taxon>
        <taxon>Asterales</taxon>
        <taxon>Asteraceae</taxon>
        <taxon>Asteroideae</taxon>
        <taxon>Anthemideae</taxon>
        <taxon>Anthemidinae</taxon>
        <taxon>Tanacetum</taxon>
    </lineage>
</organism>
<dbReference type="Pfam" id="PF03732">
    <property type="entry name" value="Retrotrans_gag"/>
    <property type="match status" value="1"/>
</dbReference>
<feature type="domain" description="Retrotransposon gag" evidence="1">
    <location>
        <begin position="5"/>
        <end position="75"/>
    </location>
</feature>
<dbReference type="InterPro" id="IPR021109">
    <property type="entry name" value="Peptidase_aspartic_dom_sf"/>
</dbReference>
<feature type="non-terminal residue" evidence="2">
    <location>
        <position position="1"/>
    </location>
</feature>
<dbReference type="EMBL" id="BQNB010021110">
    <property type="protein sequence ID" value="GJU02985.1"/>
    <property type="molecule type" value="Genomic_DNA"/>
</dbReference>
<dbReference type="Proteomes" id="UP001151760">
    <property type="component" value="Unassembled WGS sequence"/>
</dbReference>
<name>A0ABQ5IRZ2_9ASTR</name>
<keyword evidence="2" id="KW-0808">Transferase</keyword>
<proteinExistence type="predicted"/>
<evidence type="ECO:0000313" key="3">
    <source>
        <dbReference type="Proteomes" id="UP001151760"/>
    </source>
</evidence>
<dbReference type="GO" id="GO:0003964">
    <property type="term" value="F:RNA-directed DNA polymerase activity"/>
    <property type="evidence" value="ECO:0007669"/>
    <property type="project" value="UniProtKB-KW"/>
</dbReference>
<accession>A0ABQ5IRZ2</accession>